<comment type="caution">
    <text evidence="8">The sequence shown here is derived from an EMBL/GenBank/DDBJ whole genome shotgun (WGS) entry which is preliminary data.</text>
</comment>
<dbReference type="PANTHER" id="PTHR30288">
    <property type="entry name" value="FLAGELLAR CAP/ASSEMBLY PROTEIN FLID"/>
    <property type="match status" value="1"/>
</dbReference>
<dbReference type="EMBL" id="JAEOAH010000007">
    <property type="protein sequence ID" value="MBK3494850.1"/>
    <property type="molecule type" value="Genomic_DNA"/>
</dbReference>
<sequence>MVNRIGGLASGMDIDALVEKLMSAERAPLNKLNQKKTTYEWQRDAYRGINTKMKTFSDYLLDNFRLSSNFVSNKVNVSNKAISATAGSGASGTLNIQGIGKLATAATSKVTTPATLSKNALSSDDKLSDFGVATSGELKIKVNGEEKTLVLNADTTLSDLQTTLGSGVLKVSGGKLTFENSNVVVDDDDTKDQLKNLGVTFSDTFDVGGSKKVDIANTEDLSSLGITGTLTFKVGDTIKTLTVGPDNSDPDTITTVQDLMNKLGSNFKLSLKGGKFSFGASGVSVADGNTKEAIEKLGFDVGNKVASTELKYATGGSNGTLTSASLLGELDITNGKLELEIIGSNGKMSTSTISYSESDSIESFMKKLNGAGLTALVTADGKMSITANSTGQGIDGAAIRIKSEKTDEEIPTEKDANEGVLKKLGFSIGNDGKTIADGTDSEYMVNGLKMTSKSNAVTISGYSVTLNETYNATVDGTGNILYGSESAISVSSDKDIDSMVDKVKEFVSKYNELIAGINDQLKETKYRAFTPLTAEQRKDMSESEQKLWDEKAKSGLLRGDSILRSGLGDMRTAIYGQVKGLGEKVIDTMFEMGITTTSTISDGGKLVIDDKKLRKALEEDPDRVVKTLTQTGSKTAAEGDTRGIIQRLRDSMETFTKNIEKKAGRSTMTDSQYTIGKSLISTEDRITALTARLKDVETRYWKQFTAMEQAINKANSQSSYFAQFSGQ</sequence>
<comment type="subunit">
    <text evidence="2 5">Homopentamer.</text>
</comment>
<reference evidence="8 9" key="1">
    <citation type="submission" date="2020-12" db="EMBL/GenBank/DDBJ databases">
        <title>YIM B01967 draft genome.</title>
        <authorList>
            <person name="Yan X."/>
        </authorList>
    </citation>
    <scope>NUCLEOTIDE SEQUENCE [LARGE SCALE GENOMIC DNA]</scope>
    <source>
        <strain evidence="8 9">YIM B01967</strain>
    </source>
</reference>
<accession>A0ABS1H635</accession>
<evidence type="ECO:0000256" key="4">
    <source>
        <dbReference type="ARBA" id="ARBA00023143"/>
    </source>
</evidence>
<dbReference type="RefSeq" id="WP_200748656.1">
    <property type="nucleotide sequence ID" value="NZ_JAEOAH010000007.1"/>
</dbReference>
<keyword evidence="8" id="KW-0966">Cell projection</keyword>
<evidence type="ECO:0000313" key="8">
    <source>
        <dbReference type="EMBL" id="MBK3494850.1"/>
    </source>
</evidence>
<dbReference type="InterPro" id="IPR010809">
    <property type="entry name" value="FliD_C"/>
</dbReference>
<keyword evidence="3" id="KW-0175">Coiled coil</keyword>
<keyword evidence="8" id="KW-0969">Cilium</keyword>
<evidence type="ECO:0000259" key="6">
    <source>
        <dbReference type="Pfam" id="PF02465"/>
    </source>
</evidence>
<protein>
    <recommendedName>
        <fullName evidence="5">Flagellar hook-associated protein 2</fullName>
        <shortName evidence="5">HAP2</shortName>
    </recommendedName>
    <alternativeName>
        <fullName evidence="5">Flagellar cap protein</fullName>
    </alternativeName>
</protein>
<dbReference type="Proteomes" id="UP000618943">
    <property type="component" value="Unassembled WGS sequence"/>
</dbReference>
<evidence type="ECO:0000256" key="3">
    <source>
        <dbReference type="ARBA" id="ARBA00023054"/>
    </source>
</evidence>
<name>A0ABS1H635_9BACL</name>
<feature type="domain" description="Flagellar hook-associated protein 2 C-terminal" evidence="7">
    <location>
        <begin position="438"/>
        <end position="716"/>
    </location>
</feature>
<keyword evidence="9" id="KW-1185">Reference proteome</keyword>
<keyword evidence="4 5" id="KW-0975">Bacterial flagellum</keyword>
<proteinExistence type="inferred from homology"/>
<dbReference type="PANTHER" id="PTHR30288:SF0">
    <property type="entry name" value="FLAGELLAR HOOK-ASSOCIATED PROTEIN 2"/>
    <property type="match status" value="1"/>
</dbReference>
<evidence type="ECO:0000313" key="9">
    <source>
        <dbReference type="Proteomes" id="UP000618943"/>
    </source>
</evidence>
<gene>
    <name evidence="8" type="primary">fliD</name>
    <name evidence="8" type="ORF">JFL43_08250</name>
</gene>
<evidence type="ECO:0000259" key="7">
    <source>
        <dbReference type="Pfam" id="PF07195"/>
    </source>
</evidence>
<dbReference type="Pfam" id="PF07195">
    <property type="entry name" value="FliD_C"/>
    <property type="match status" value="1"/>
</dbReference>
<evidence type="ECO:0000256" key="5">
    <source>
        <dbReference type="RuleBase" id="RU362066"/>
    </source>
</evidence>
<comment type="function">
    <text evidence="5">Required for morphogenesis and for the elongation of the flagellar filament by facilitating polymerization of the flagellin monomers at the tip of growing filament. Forms a capping structure, which prevents flagellin subunits (transported through the central channel of the flagellum) from leaking out without polymerization at the distal end.</text>
</comment>
<keyword evidence="8" id="KW-0282">Flagellum</keyword>
<comment type="similarity">
    <text evidence="1 5">Belongs to the FliD family.</text>
</comment>
<feature type="domain" description="Flagellar hook-associated protein 2 N-terminal" evidence="6">
    <location>
        <begin position="10"/>
        <end position="105"/>
    </location>
</feature>
<organism evidence="8 9">
    <name type="scientific">Viridibacillus soli</name>
    <dbReference type="NCBI Taxonomy" id="2798301"/>
    <lineage>
        <taxon>Bacteria</taxon>
        <taxon>Bacillati</taxon>
        <taxon>Bacillota</taxon>
        <taxon>Bacilli</taxon>
        <taxon>Bacillales</taxon>
        <taxon>Caryophanaceae</taxon>
        <taxon>Viridibacillus</taxon>
    </lineage>
</organism>
<evidence type="ECO:0000256" key="1">
    <source>
        <dbReference type="ARBA" id="ARBA00009764"/>
    </source>
</evidence>
<dbReference type="InterPro" id="IPR040026">
    <property type="entry name" value="FliD"/>
</dbReference>
<dbReference type="InterPro" id="IPR003481">
    <property type="entry name" value="FliD_N"/>
</dbReference>
<comment type="subcellular location">
    <subcellularLocation>
        <location evidence="5">Secreted</location>
    </subcellularLocation>
    <subcellularLocation>
        <location evidence="5">Bacterial flagellum</location>
    </subcellularLocation>
</comment>
<keyword evidence="5" id="KW-0964">Secreted</keyword>
<evidence type="ECO:0000256" key="2">
    <source>
        <dbReference type="ARBA" id="ARBA00011255"/>
    </source>
</evidence>
<dbReference type="Pfam" id="PF02465">
    <property type="entry name" value="FliD_N"/>
    <property type="match status" value="1"/>
</dbReference>